<dbReference type="PANTHER" id="PTHR24198:SF175">
    <property type="entry name" value="ANKYRIN REPEAT AND PROTEIN KINASE DOMAIN-CONTAINING PROTEIN 1"/>
    <property type="match status" value="1"/>
</dbReference>
<dbReference type="OrthoDB" id="341259at2759"/>
<name>A0A423WCD9_CYTCH</name>
<comment type="caution">
    <text evidence="4">The sequence shown here is derived from an EMBL/GenBank/DDBJ whole genome shotgun (WGS) entry which is preliminary data.</text>
</comment>
<keyword evidence="5" id="KW-1185">Reference proteome</keyword>
<dbReference type="GO" id="GO:0005737">
    <property type="term" value="C:cytoplasm"/>
    <property type="evidence" value="ECO:0007669"/>
    <property type="project" value="TreeGrafter"/>
</dbReference>
<dbReference type="Pfam" id="PF12796">
    <property type="entry name" value="Ank_2"/>
    <property type="match status" value="1"/>
</dbReference>
<organism evidence="4 5">
    <name type="scientific">Cytospora chrysosperma</name>
    <name type="common">Cytospora canker fungus</name>
    <name type="synonym">Sphaeria chrysosperma</name>
    <dbReference type="NCBI Taxonomy" id="252740"/>
    <lineage>
        <taxon>Eukaryota</taxon>
        <taxon>Fungi</taxon>
        <taxon>Dikarya</taxon>
        <taxon>Ascomycota</taxon>
        <taxon>Pezizomycotina</taxon>
        <taxon>Sordariomycetes</taxon>
        <taxon>Sordariomycetidae</taxon>
        <taxon>Diaporthales</taxon>
        <taxon>Cytosporaceae</taxon>
        <taxon>Cytospora</taxon>
    </lineage>
</organism>
<protein>
    <submittedName>
        <fullName evidence="4">Uncharacterized protein</fullName>
    </submittedName>
</protein>
<evidence type="ECO:0000256" key="1">
    <source>
        <dbReference type="ARBA" id="ARBA00022737"/>
    </source>
</evidence>
<evidence type="ECO:0000256" key="2">
    <source>
        <dbReference type="ARBA" id="ARBA00023043"/>
    </source>
</evidence>
<sequence>MSHPATSTSSLQLGAVGIMDANSNSGNQLVDLANELVLTVLEENDLTCSDLAAFAATSRRFYKIATPVLYRKHITEENEIAILWAVREQRITTLTRLVENGANINSYLASSSVSRCMDWYHWVAELIISTVPGAGNLPRLSERLEYAAAMADEWFFAPLALAAREGLTEVAGWLLDHGAHVDAVSVGLCDDKNDKQYTCRGMWRIQRPNAFYVGSTSRWTALHLAICHGSMDMVDLLVSRGANPLQVCGPSAGPCTALHSAAIHRRYAISEHFLKSGLVNIDARGSGGITVLHLAYCLQDSSLLQMAFRHRASLDKEYSYDGNNWTILAMAFAKNDMFFALQLLKMGANPDFTLWSSTGSPCSASAILKSNRDRNEITPLFSILGPNGNNQSIQAVEDEIQRIRQRQSLSMLDHQAQQEE</sequence>
<dbReference type="EMBL" id="LJZO01000007">
    <property type="protein sequence ID" value="ROW01039.1"/>
    <property type="molecule type" value="Genomic_DNA"/>
</dbReference>
<evidence type="ECO:0000313" key="4">
    <source>
        <dbReference type="EMBL" id="ROW01039.1"/>
    </source>
</evidence>
<keyword evidence="2 3" id="KW-0040">ANK repeat</keyword>
<dbReference type="Proteomes" id="UP000284375">
    <property type="component" value="Unassembled WGS sequence"/>
</dbReference>
<evidence type="ECO:0000313" key="5">
    <source>
        <dbReference type="Proteomes" id="UP000284375"/>
    </source>
</evidence>
<accession>A0A423WCD9</accession>
<dbReference type="PROSITE" id="PS50088">
    <property type="entry name" value="ANK_REPEAT"/>
    <property type="match status" value="1"/>
</dbReference>
<dbReference type="SMART" id="SM00248">
    <property type="entry name" value="ANK"/>
    <property type="match status" value="6"/>
</dbReference>
<gene>
    <name evidence="4" type="ORF">VSDG_02752</name>
</gene>
<keyword evidence="1" id="KW-0677">Repeat</keyword>
<reference evidence="4 5" key="1">
    <citation type="submission" date="2015-09" db="EMBL/GenBank/DDBJ databases">
        <title>Host preference determinants of Valsa canker pathogens revealed by comparative genomics.</title>
        <authorList>
            <person name="Yin Z."/>
            <person name="Huang L."/>
        </authorList>
    </citation>
    <scope>NUCLEOTIDE SEQUENCE [LARGE SCALE GENOMIC DNA]</scope>
    <source>
        <strain evidence="4 5">YSFL</strain>
    </source>
</reference>
<dbReference type="PROSITE" id="PS50297">
    <property type="entry name" value="ANK_REP_REGION"/>
    <property type="match status" value="1"/>
</dbReference>
<dbReference type="InterPro" id="IPR002110">
    <property type="entry name" value="Ankyrin_rpt"/>
</dbReference>
<dbReference type="Gene3D" id="1.25.40.20">
    <property type="entry name" value="Ankyrin repeat-containing domain"/>
    <property type="match status" value="2"/>
</dbReference>
<feature type="repeat" description="ANK" evidence="3">
    <location>
        <begin position="217"/>
        <end position="243"/>
    </location>
</feature>
<dbReference type="STRING" id="252740.A0A423WCD9"/>
<proteinExistence type="predicted"/>
<dbReference type="GO" id="GO:0010564">
    <property type="term" value="P:regulation of cell cycle process"/>
    <property type="evidence" value="ECO:0007669"/>
    <property type="project" value="TreeGrafter"/>
</dbReference>
<dbReference type="SUPFAM" id="SSF48403">
    <property type="entry name" value="Ankyrin repeat"/>
    <property type="match status" value="1"/>
</dbReference>
<evidence type="ECO:0000256" key="3">
    <source>
        <dbReference type="PROSITE-ProRule" id="PRU00023"/>
    </source>
</evidence>
<dbReference type="Pfam" id="PF00023">
    <property type="entry name" value="Ank"/>
    <property type="match status" value="1"/>
</dbReference>
<dbReference type="PANTHER" id="PTHR24198">
    <property type="entry name" value="ANKYRIN REPEAT AND PROTEIN KINASE DOMAIN-CONTAINING PROTEIN"/>
    <property type="match status" value="1"/>
</dbReference>
<dbReference type="AlphaFoldDB" id="A0A423WCD9"/>
<dbReference type="InterPro" id="IPR036770">
    <property type="entry name" value="Ankyrin_rpt-contain_sf"/>
</dbReference>